<keyword evidence="1" id="KW-0812">Transmembrane</keyword>
<gene>
    <name evidence="2" type="ORF">G6N73_12090</name>
</gene>
<proteinExistence type="predicted"/>
<dbReference type="AlphaFoldDB" id="A0A6G4WAV6"/>
<feature type="transmembrane region" description="Helical" evidence="1">
    <location>
        <begin position="61"/>
        <end position="88"/>
    </location>
</feature>
<keyword evidence="3" id="KW-1185">Reference proteome</keyword>
<reference evidence="2 3" key="1">
    <citation type="submission" date="2020-02" db="EMBL/GenBank/DDBJ databases">
        <title>Genome sequence of strain CCNWXJ40-4.</title>
        <authorList>
            <person name="Gao J."/>
            <person name="Sun J."/>
        </authorList>
    </citation>
    <scope>NUCLEOTIDE SEQUENCE [LARGE SCALE GENOMIC DNA]</scope>
    <source>
        <strain evidence="2 3">CCNWXJ 40-4</strain>
    </source>
</reference>
<keyword evidence="1" id="KW-1133">Transmembrane helix</keyword>
<accession>A0A6G4WAV6</accession>
<name>A0A6G4WAV6_9HYPH</name>
<evidence type="ECO:0000313" key="3">
    <source>
        <dbReference type="Proteomes" id="UP001642900"/>
    </source>
</evidence>
<comment type="caution">
    <text evidence="2">The sequence shown here is derived from an EMBL/GenBank/DDBJ whole genome shotgun (WGS) entry which is preliminary data.</text>
</comment>
<organism evidence="2 3">
    <name type="scientific">Allomesorhizobium camelthorni</name>
    <dbReference type="NCBI Taxonomy" id="475069"/>
    <lineage>
        <taxon>Bacteria</taxon>
        <taxon>Pseudomonadati</taxon>
        <taxon>Pseudomonadota</taxon>
        <taxon>Alphaproteobacteria</taxon>
        <taxon>Hyphomicrobiales</taxon>
        <taxon>Phyllobacteriaceae</taxon>
        <taxon>Allomesorhizobium</taxon>
    </lineage>
</organism>
<dbReference type="EMBL" id="JAAKZF010000012">
    <property type="protein sequence ID" value="NGO51912.1"/>
    <property type="molecule type" value="Genomic_DNA"/>
</dbReference>
<keyword evidence="1" id="KW-0472">Membrane</keyword>
<evidence type="ECO:0000313" key="2">
    <source>
        <dbReference type="EMBL" id="NGO51912.1"/>
    </source>
</evidence>
<protein>
    <submittedName>
        <fullName evidence="2">Uncharacterized protein</fullName>
    </submittedName>
</protein>
<sequence>MQIRWKRGLLRLWVIASVIWVVGLLVYFLADGMETQGVLGDTPGVEEGWTWFWWSLYYNWFLFPLGPILLYIFGLFAVAIVKTALWVWRGFRVTS</sequence>
<dbReference type="Proteomes" id="UP001642900">
    <property type="component" value="Unassembled WGS sequence"/>
</dbReference>
<dbReference type="RefSeq" id="WP_165027830.1">
    <property type="nucleotide sequence ID" value="NZ_JAAKZF010000012.1"/>
</dbReference>
<feature type="transmembrane region" description="Helical" evidence="1">
    <location>
        <begin position="12"/>
        <end position="30"/>
    </location>
</feature>
<evidence type="ECO:0000256" key="1">
    <source>
        <dbReference type="SAM" id="Phobius"/>
    </source>
</evidence>